<dbReference type="FunFam" id="1.10.150.810:FF:000002">
    <property type="entry name" value="Polymerase (DNA directed) kappa"/>
    <property type="match status" value="1"/>
</dbReference>
<dbReference type="Gene3D" id="3.30.70.270">
    <property type="match status" value="1"/>
</dbReference>
<keyword evidence="4" id="KW-0237">DNA synthesis</keyword>
<name>H3A7E0_LATCH</name>
<dbReference type="GO" id="GO:0005634">
    <property type="term" value="C:nucleus"/>
    <property type="evidence" value="ECO:0007669"/>
    <property type="project" value="TreeGrafter"/>
</dbReference>
<dbReference type="EMBL" id="AFYH01173699">
    <property type="status" value="NOT_ANNOTATED_CDS"/>
    <property type="molecule type" value="Genomic_DNA"/>
</dbReference>
<dbReference type="Proteomes" id="UP000008672">
    <property type="component" value="Unassembled WGS sequence"/>
</dbReference>
<dbReference type="GO" id="GO:0003887">
    <property type="term" value="F:DNA-directed DNA polymerase activity"/>
    <property type="evidence" value="ECO:0007669"/>
    <property type="project" value="InterPro"/>
</dbReference>
<dbReference type="InterPro" id="IPR043128">
    <property type="entry name" value="Rev_trsase/Diguanyl_cyclase"/>
</dbReference>
<evidence type="ECO:0000256" key="4">
    <source>
        <dbReference type="ARBA" id="ARBA00022634"/>
    </source>
</evidence>
<feature type="compositionally biased region" description="Polar residues" evidence="15">
    <location>
        <begin position="733"/>
        <end position="743"/>
    </location>
</feature>
<keyword evidence="5" id="KW-0479">Metal-binding</keyword>
<dbReference type="PROSITE" id="PS50173">
    <property type="entry name" value="UMUC"/>
    <property type="match status" value="1"/>
</dbReference>
<keyword evidence="7 14" id="KW-0227">DNA damage</keyword>
<dbReference type="FunFam" id="3.30.1490.100:FF:000005">
    <property type="entry name" value="DNA polymerase kappa"/>
    <property type="match status" value="1"/>
</dbReference>
<feature type="region of interest" description="Disordered" evidence="15">
    <location>
        <begin position="719"/>
        <end position="770"/>
    </location>
</feature>
<dbReference type="InterPro" id="IPR022880">
    <property type="entry name" value="DNApol_IV"/>
</dbReference>
<keyword evidence="19" id="KW-1185">Reference proteome</keyword>
<dbReference type="Gene3D" id="3.40.1170.60">
    <property type="match status" value="1"/>
</dbReference>
<dbReference type="CDD" id="cd03586">
    <property type="entry name" value="PolY_Pol_IV_kappa"/>
    <property type="match status" value="1"/>
</dbReference>
<dbReference type="PANTHER" id="PTHR11076:SF33">
    <property type="entry name" value="DNA POLYMERASE KAPPA"/>
    <property type="match status" value="1"/>
</dbReference>
<dbReference type="SMART" id="SM00734">
    <property type="entry name" value="ZnF_Rad18"/>
    <property type="match status" value="2"/>
</dbReference>
<feature type="region of interest" description="Disordered" evidence="15">
    <location>
        <begin position="829"/>
        <end position="873"/>
    </location>
</feature>
<dbReference type="SUPFAM" id="SSF100879">
    <property type="entry name" value="Lesion bypass DNA polymerase (Y-family), little finger domain"/>
    <property type="match status" value="1"/>
</dbReference>
<dbReference type="Pfam" id="PF00817">
    <property type="entry name" value="IMS"/>
    <property type="match status" value="1"/>
</dbReference>
<sequence length="873" mass="97924">MTSTNEVSSSNGGFLSRMALNDNKAGMEGLDKEKINKIIMEATKGSRFYENELKKDQQVNQRIEKMMHQKAHITEQQLRKAQLQVDKFVMELEQGRDLSHTIVHIDMDAFYAAVEMKDNPELRDKPMAVGSMSMLIKKKAIFHLPRLEVLYAYVCFVIVKLFRSLNIVSKCLSMYRAVSKEVQEILAGYDPNFLTMSLDEAYLDITEHLKQRQNWPEHRRTFYIGVENTTKNDEEKLSRKEEQQPCERGEVTSPILFDDSPSLPPEQDAIHTVTLSNSHALQPKEETSQQQQSRIVFGVSVGEMVREMRFLIEQKTKLTASAGIAPNMMLAKVCSDKNKPNGQYRIPADRQAVMDFIKDLPTRKVPGIGKVTEKMLNALGITICTELYQQRALISLLFSEVSWHHFLQISLGLGSTCIVRDLDGERKSMSTERTFNEMSKPEEQYSLCHDLCSDLAQDLQKEGLKGKTVSIKLKNVNFEVKTRASTVASVVSTEEEIFAIAKELLRTEIENAEPQPLQLRLMGVRVSGFLNEEEKKCHQKSIINFFQNQKQESAQVAANDSAKPSAQIPDAPSAESFFNKKLAARNQNKQRSFFAMVAEKRAQDMPGSGQPSAAESSESFSLRQALTCPVCLREQEADLESFNRHIDDCLSHPSSDDRLPPQGFNGEDHAAECTSGKTQETCHAALTPYRDGTLANEGSPCEKLTIVAGADEVTNYEGRSAMGSKMSREEDCQSNLSPTQNKSVEGADNRKSGDGQEMSPMENAPESHSTGLGSTLLCPICSLVQQTSDLEQFNRHVDICLNRGIIQELTEEQSCLANTNITTNTKNIGFSGRGQRSANFTARNKRPGAPEHRPTMKKSRPNNVRNTIDKFFK</sequence>
<keyword evidence="11" id="KW-0704">Schiff base</keyword>
<feature type="compositionally biased region" description="Basic and acidic residues" evidence="15">
    <location>
        <begin position="745"/>
        <end position="754"/>
    </location>
</feature>
<accession>H3A7E0</accession>
<evidence type="ECO:0000256" key="9">
    <source>
        <dbReference type="ARBA" id="ARBA00022833"/>
    </source>
</evidence>
<evidence type="ECO:0000256" key="11">
    <source>
        <dbReference type="ARBA" id="ARBA00023270"/>
    </source>
</evidence>
<comment type="similarity">
    <text evidence="2">Belongs to the DNA polymerase type-Y family.</text>
</comment>
<gene>
    <name evidence="18" type="primary">POLK</name>
</gene>
<dbReference type="GO" id="GO:0008270">
    <property type="term" value="F:zinc ion binding"/>
    <property type="evidence" value="ECO:0007669"/>
    <property type="project" value="UniProtKB-KW"/>
</dbReference>
<dbReference type="EMBL" id="AFYH01173694">
    <property type="status" value="NOT_ANNOTATED_CDS"/>
    <property type="molecule type" value="Genomic_DNA"/>
</dbReference>
<dbReference type="InterPro" id="IPR006642">
    <property type="entry name" value="Rad18_UBZ4"/>
</dbReference>
<dbReference type="FunCoup" id="H3A7E0">
    <property type="interactions" value="2664"/>
</dbReference>
<dbReference type="GO" id="GO:0042276">
    <property type="term" value="P:error-prone translesion synthesis"/>
    <property type="evidence" value="ECO:0007669"/>
    <property type="project" value="TreeGrafter"/>
</dbReference>
<dbReference type="EMBL" id="AFYH01173697">
    <property type="status" value="NOT_ANNOTATED_CDS"/>
    <property type="molecule type" value="Genomic_DNA"/>
</dbReference>
<dbReference type="HOGENOM" id="CLU_012348_11_3_1"/>
<dbReference type="GO" id="GO:0003684">
    <property type="term" value="F:damaged DNA binding"/>
    <property type="evidence" value="ECO:0007669"/>
    <property type="project" value="InterPro"/>
</dbReference>
<dbReference type="InterPro" id="IPR050116">
    <property type="entry name" value="DNA_polymerase-Y"/>
</dbReference>
<dbReference type="STRING" id="7897.ENSLACP00000005561"/>
<dbReference type="GeneTree" id="ENSGT00940000156667"/>
<evidence type="ECO:0000313" key="19">
    <source>
        <dbReference type="Proteomes" id="UP000008672"/>
    </source>
</evidence>
<dbReference type="Gene3D" id="1.10.150.20">
    <property type="entry name" value="5' to 3' exonuclease, C-terminal subdomain"/>
    <property type="match status" value="1"/>
</dbReference>
<dbReference type="EMBL" id="AFYH01173696">
    <property type="status" value="NOT_ANNOTATED_CDS"/>
    <property type="molecule type" value="Genomic_DNA"/>
</dbReference>
<organism evidence="18 19">
    <name type="scientific">Latimeria chalumnae</name>
    <name type="common">Coelacanth</name>
    <dbReference type="NCBI Taxonomy" id="7897"/>
    <lineage>
        <taxon>Eukaryota</taxon>
        <taxon>Metazoa</taxon>
        <taxon>Chordata</taxon>
        <taxon>Craniata</taxon>
        <taxon>Vertebrata</taxon>
        <taxon>Euteleostomi</taxon>
        <taxon>Coelacanthiformes</taxon>
        <taxon>Coelacanthidae</taxon>
        <taxon>Latimeria</taxon>
    </lineage>
</organism>
<evidence type="ECO:0000256" key="13">
    <source>
        <dbReference type="ARBA" id="ARBA00075994"/>
    </source>
</evidence>
<evidence type="ECO:0000256" key="2">
    <source>
        <dbReference type="ARBA" id="ARBA00010945"/>
    </source>
</evidence>
<dbReference type="Ensembl" id="ENSLACT00000005610.1">
    <property type="protein sequence ID" value="ENSLACP00000005561.1"/>
    <property type="gene ID" value="ENSLACG00000004943.1"/>
</dbReference>
<reference evidence="18" key="2">
    <citation type="submission" date="2025-08" db="UniProtKB">
        <authorList>
            <consortium name="Ensembl"/>
        </authorList>
    </citation>
    <scope>IDENTIFICATION</scope>
</reference>
<evidence type="ECO:0000256" key="12">
    <source>
        <dbReference type="ARBA" id="ARBA00054552"/>
    </source>
</evidence>
<comment type="cofactor">
    <cofactor evidence="1">
        <name>Mn(2+)</name>
        <dbReference type="ChEBI" id="CHEBI:29035"/>
    </cofactor>
</comment>
<evidence type="ECO:0000256" key="1">
    <source>
        <dbReference type="ARBA" id="ARBA00001936"/>
    </source>
</evidence>
<evidence type="ECO:0000256" key="15">
    <source>
        <dbReference type="SAM" id="MobiDB-lite"/>
    </source>
</evidence>
<dbReference type="InterPro" id="IPR001126">
    <property type="entry name" value="UmuC"/>
</dbReference>
<evidence type="ECO:0000259" key="17">
    <source>
        <dbReference type="PROSITE" id="PS51908"/>
    </source>
</evidence>
<evidence type="ECO:0000256" key="3">
    <source>
        <dbReference type="ARBA" id="ARBA00016178"/>
    </source>
</evidence>
<evidence type="ECO:0000256" key="7">
    <source>
        <dbReference type="ARBA" id="ARBA00022763"/>
    </source>
</evidence>
<dbReference type="PROSITE" id="PS51908">
    <property type="entry name" value="ZF_UBZ4"/>
    <property type="match status" value="1"/>
</dbReference>
<evidence type="ECO:0000256" key="8">
    <source>
        <dbReference type="ARBA" id="ARBA00022771"/>
    </source>
</evidence>
<evidence type="ECO:0000259" key="16">
    <source>
        <dbReference type="PROSITE" id="PS50173"/>
    </source>
</evidence>
<evidence type="ECO:0000256" key="10">
    <source>
        <dbReference type="ARBA" id="ARBA00023204"/>
    </source>
</evidence>
<dbReference type="InterPro" id="IPR017961">
    <property type="entry name" value="DNA_pol_Y-fam_little_finger"/>
</dbReference>
<dbReference type="EMBL" id="AFYH01173695">
    <property type="status" value="NOT_ANNOTATED_CDS"/>
    <property type="molecule type" value="Genomic_DNA"/>
</dbReference>
<dbReference type="Pfam" id="PF11798">
    <property type="entry name" value="IMS_HHH"/>
    <property type="match status" value="1"/>
</dbReference>
<dbReference type="EMBL" id="AFYH01173698">
    <property type="status" value="NOT_ANNOTATED_CDS"/>
    <property type="molecule type" value="Genomic_DNA"/>
</dbReference>
<dbReference type="Pfam" id="PF11799">
    <property type="entry name" value="IMS_C"/>
    <property type="match status" value="1"/>
</dbReference>
<feature type="domain" description="UmuC" evidence="16">
    <location>
        <begin position="102"/>
        <end position="369"/>
    </location>
</feature>
<dbReference type="InterPro" id="IPR043502">
    <property type="entry name" value="DNA/RNA_pol_sf"/>
</dbReference>
<dbReference type="Bgee" id="ENSLACG00000004943">
    <property type="expression patterns" value="Expressed in chordate pharynx and 4 other cell types or tissues"/>
</dbReference>
<dbReference type="FunFam" id="1.10.150.810:FF:000001">
    <property type="entry name" value="DNA polymerase kappa"/>
    <property type="match status" value="1"/>
</dbReference>
<dbReference type="OMA" id="SWHNFLD"/>
<dbReference type="GO" id="GO:0006281">
    <property type="term" value="P:DNA repair"/>
    <property type="evidence" value="ECO:0007669"/>
    <property type="project" value="UniProtKB-KW"/>
</dbReference>
<keyword evidence="9" id="KW-0862">Zinc</keyword>
<dbReference type="FunFam" id="1.10.150.20:FF:000039">
    <property type="entry name" value="Polymerase (DNA directed) kappa"/>
    <property type="match status" value="1"/>
</dbReference>
<protein>
    <recommendedName>
        <fullName evidence="3">DNA polymerase kappa</fullName>
    </recommendedName>
    <alternativeName>
        <fullName evidence="13">DINB protein</fullName>
    </alternativeName>
</protein>
<keyword evidence="10 14" id="KW-0234">DNA repair</keyword>
<keyword evidence="8 14" id="KW-0863">Zinc-finger</keyword>
<dbReference type="Gene3D" id="3.30.160.60">
    <property type="entry name" value="Classic Zinc Finger"/>
    <property type="match status" value="2"/>
</dbReference>
<reference evidence="18" key="3">
    <citation type="submission" date="2025-09" db="UniProtKB">
        <authorList>
            <consortium name="Ensembl"/>
        </authorList>
    </citation>
    <scope>IDENTIFICATION</scope>
</reference>
<feature type="domain" description="UBZ4-type" evidence="17">
    <location>
        <begin position="775"/>
        <end position="805"/>
    </location>
</feature>
<dbReference type="InterPro" id="IPR036775">
    <property type="entry name" value="DNA_pol_Y-fam_lit_finger_sf"/>
</dbReference>
<dbReference type="InterPro" id="IPR024728">
    <property type="entry name" value="PolY_HhH_motif"/>
</dbReference>
<dbReference type="SUPFAM" id="SSF56672">
    <property type="entry name" value="DNA/RNA polymerases"/>
    <property type="match status" value="1"/>
</dbReference>
<evidence type="ECO:0000256" key="14">
    <source>
        <dbReference type="PROSITE-ProRule" id="PRU01256"/>
    </source>
</evidence>
<dbReference type="PANTHER" id="PTHR11076">
    <property type="entry name" value="DNA REPAIR POLYMERASE UMUC / TRANSFERASE FAMILY MEMBER"/>
    <property type="match status" value="1"/>
</dbReference>
<evidence type="ECO:0000313" key="18">
    <source>
        <dbReference type="Ensembl" id="ENSLACP00000005561.1"/>
    </source>
</evidence>
<keyword evidence="6" id="KW-0677">Repeat</keyword>
<comment type="function">
    <text evidence="12">DNA polymerase specifically involved in DNA repair. Plays an important role in translesion synthesis, where the normal high-fidelity DNA polymerases cannot proceed and DNA synthesis stalls. Depending on the context, it inserts the correct base, but causes frequent base transitions, transversions and frameshifts. Lacks 3'-5' proofreading exonuclease activity. Forms a Schiff base with 5'-deoxyribose phosphate at abasic sites, but does not have lyase activity.</text>
</comment>
<dbReference type="Gene3D" id="1.10.150.810">
    <property type="match status" value="1"/>
</dbReference>
<evidence type="ECO:0000256" key="6">
    <source>
        <dbReference type="ARBA" id="ARBA00022737"/>
    </source>
</evidence>
<dbReference type="eggNOG" id="KOG2094">
    <property type="taxonomic scope" value="Eukaryota"/>
</dbReference>
<dbReference type="Gene3D" id="3.30.1490.100">
    <property type="entry name" value="DNA polymerase, Y-family, little finger domain"/>
    <property type="match status" value="1"/>
</dbReference>
<reference evidence="19" key="1">
    <citation type="submission" date="2011-08" db="EMBL/GenBank/DDBJ databases">
        <title>The draft genome of Latimeria chalumnae.</title>
        <authorList>
            <person name="Di Palma F."/>
            <person name="Alfoldi J."/>
            <person name="Johnson J."/>
            <person name="Berlin A."/>
            <person name="Gnerre S."/>
            <person name="Jaffe D."/>
            <person name="MacCallum I."/>
            <person name="Young S."/>
            <person name="Walker B.J."/>
            <person name="Lander E."/>
            <person name="Lindblad-Toh K."/>
        </authorList>
    </citation>
    <scope>NUCLEOTIDE SEQUENCE [LARGE SCALE GENOMIC DNA]</scope>
    <source>
        <strain evidence="19">Wild caught</strain>
    </source>
</reference>
<dbReference type="AlphaFoldDB" id="H3A7E0"/>
<dbReference type="InParanoid" id="H3A7E0"/>
<evidence type="ECO:0000256" key="5">
    <source>
        <dbReference type="ARBA" id="ARBA00022723"/>
    </source>
</evidence>
<proteinExistence type="inferred from homology"/>